<keyword evidence="6" id="KW-1185">Reference proteome</keyword>
<protein>
    <submittedName>
        <fullName evidence="7">FLYWCH-type domain-containing protein</fullName>
    </submittedName>
</protein>
<name>A0A0M3JXT2_ANISI</name>
<accession>A0A0M3JXT2</accession>
<dbReference type="Gene3D" id="2.20.25.240">
    <property type="match status" value="2"/>
</dbReference>
<keyword evidence="2" id="KW-0863">Zinc-finger</keyword>
<evidence type="ECO:0000256" key="2">
    <source>
        <dbReference type="ARBA" id="ARBA00022771"/>
    </source>
</evidence>
<keyword evidence="3" id="KW-0862">Zinc</keyword>
<dbReference type="WBParaSite" id="ASIM_0001317301-mRNA-1">
    <property type="protein sequence ID" value="ASIM_0001317301-mRNA-1"/>
    <property type="gene ID" value="ASIM_0001317301"/>
</dbReference>
<sequence>MYQQKGEKWVCVKRRQGCRGAAVVQETVREVNQHNHPPVPCDIEVLRCRNELKRRALTSNDPPARILADVLNHISHEAKVKMGNLSNLKRFIQRSRMEFIDGKMIYNGYIYNRQGKMCERNRWICVKRWQGCRGTAMVYETAREIIQHNHPPEACDIEVLRCRSELKRRASTSSEPPAPILADVLNHISDEAKVKMGNESSLKRFIQRSRRPYLLAPVKRTIVNKERRIGANYIRRSIAVQVDLTEEVGKVDQMTQTRPRYDPVATKVVYKFVTDEEAEMDEIDECFPLLKQ</sequence>
<evidence type="ECO:0000256" key="3">
    <source>
        <dbReference type="ARBA" id="ARBA00022833"/>
    </source>
</evidence>
<organism evidence="7">
    <name type="scientific">Anisakis simplex</name>
    <name type="common">Herring worm</name>
    <dbReference type="NCBI Taxonomy" id="6269"/>
    <lineage>
        <taxon>Eukaryota</taxon>
        <taxon>Metazoa</taxon>
        <taxon>Ecdysozoa</taxon>
        <taxon>Nematoda</taxon>
        <taxon>Chromadorea</taxon>
        <taxon>Rhabditida</taxon>
        <taxon>Spirurina</taxon>
        <taxon>Ascaridomorpha</taxon>
        <taxon>Ascaridoidea</taxon>
        <taxon>Anisakidae</taxon>
        <taxon>Anisakis</taxon>
        <taxon>Anisakis simplex complex</taxon>
    </lineage>
</organism>
<dbReference type="OrthoDB" id="93990at2759"/>
<evidence type="ECO:0000313" key="5">
    <source>
        <dbReference type="EMBL" id="VDK47820.1"/>
    </source>
</evidence>
<keyword evidence="1" id="KW-0479">Metal-binding</keyword>
<gene>
    <name evidence="5" type="ORF">ASIM_LOCUS12639</name>
</gene>
<dbReference type="AlphaFoldDB" id="A0A0M3JXT2"/>
<feature type="domain" description="FLYWCH-type" evidence="4">
    <location>
        <begin position="103"/>
        <end position="150"/>
    </location>
</feature>
<evidence type="ECO:0000313" key="7">
    <source>
        <dbReference type="WBParaSite" id="ASIM_0001317301-mRNA-1"/>
    </source>
</evidence>
<evidence type="ECO:0000259" key="4">
    <source>
        <dbReference type="Pfam" id="PF04500"/>
    </source>
</evidence>
<dbReference type="GO" id="GO:0008270">
    <property type="term" value="F:zinc ion binding"/>
    <property type="evidence" value="ECO:0007669"/>
    <property type="project" value="UniProtKB-KW"/>
</dbReference>
<reference evidence="7" key="1">
    <citation type="submission" date="2017-02" db="UniProtKB">
        <authorList>
            <consortium name="WormBaseParasite"/>
        </authorList>
    </citation>
    <scope>IDENTIFICATION</scope>
</reference>
<reference evidence="5 6" key="2">
    <citation type="submission" date="2018-11" db="EMBL/GenBank/DDBJ databases">
        <authorList>
            <consortium name="Pathogen Informatics"/>
        </authorList>
    </citation>
    <scope>NUCLEOTIDE SEQUENCE [LARGE SCALE GENOMIC DNA]</scope>
</reference>
<dbReference type="Pfam" id="PF04500">
    <property type="entry name" value="FLYWCH"/>
    <property type="match status" value="1"/>
</dbReference>
<evidence type="ECO:0000256" key="1">
    <source>
        <dbReference type="ARBA" id="ARBA00022723"/>
    </source>
</evidence>
<dbReference type="Proteomes" id="UP000267096">
    <property type="component" value="Unassembled WGS sequence"/>
</dbReference>
<proteinExistence type="predicted"/>
<dbReference type="EMBL" id="UYRR01031222">
    <property type="protein sequence ID" value="VDK47820.1"/>
    <property type="molecule type" value="Genomic_DNA"/>
</dbReference>
<dbReference type="InterPro" id="IPR007588">
    <property type="entry name" value="Znf_FLYWCH"/>
</dbReference>
<evidence type="ECO:0000313" key="6">
    <source>
        <dbReference type="Proteomes" id="UP000267096"/>
    </source>
</evidence>